<dbReference type="GO" id="GO:0003700">
    <property type="term" value="F:DNA-binding transcription factor activity"/>
    <property type="evidence" value="ECO:0007669"/>
    <property type="project" value="InterPro"/>
</dbReference>
<evidence type="ECO:0000313" key="6">
    <source>
        <dbReference type="Proteomes" id="UP000286317"/>
    </source>
</evidence>
<dbReference type="PANTHER" id="PTHR42756:SF2">
    <property type="entry name" value="MARR FAMILY REGULATORY PROTEIN"/>
    <property type="match status" value="1"/>
</dbReference>
<dbReference type="Pfam" id="PF01047">
    <property type="entry name" value="MarR"/>
    <property type="match status" value="1"/>
</dbReference>
<dbReference type="PRINTS" id="PR00598">
    <property type="entry name" value="HTHMARR"/>
</dbReference>
<organism evidence="5 6">
    <name type="scientific">Staphylococcus shinii</name>
    <dbReference type="NCBI Taxonomy" id="2912228"/>
    <lineage>
        <taxon>Bacteria</taxon>
        <taxon>Bacillati</taxon>
        <taxon>Bacillota</taxon>
        <taxon>Bacilli</taxon>
        <taxon>Bacillales</taxon>
        <taxon>Staphylococcaceae</taxon>
        <taxon>Staphylococcus</taxon>
    </lineage>
</organism>
<comment type="caution">
    <text evidence="5">The sequence shown here is derived from an EMBL/GenBank/DDBJ whole genome shotgun (WGS) entry which is preliminary data.</text>
</comment>
<evidence type="ECO:0000313" key="5">
    <source>
        <dbReference type="EMBL" id="RIM96250.1"/>
    </source>
</evidence>
<proteinExistence type="predicted"/>
<dbReference type="EMBL" id="QXUF01000195">
    <property type="protein sequence ID" value="RIM96250.1"/>
    <property type="molecule type" value="Genomic_DNA"/>
</dbReference>
<keyword evidence="2" id="KW-0238">DNA-binding</keyword>
<sequence>MKDILRDIGIIARALDSISNIEFKDINLSKGQFVYLVRICENPGIIQEQLVEMLKIDRATASRAIKNMENNGMITKKNEEENKKNKLLYATEKGLKLYSFIIRENEHSNSVALEGLTETEITTLVELLDKVKNNISEDWLYVKKGNKRNY</sequence>
<dbReference type="SUPFAM" id="SSF46785">
    <property type="entry name" value="Winged helix' DNA-binding domain"/>
    <property type="match status" value="1"/>
</dbReference>
<dbReference type="InterPro" id="IPR000835">
    <property type="entry name" value="HTH_MarR-typ"/>
</dbReference>
<evidence type="ECO:0000256" key="2">
    <source>
        <dbReference type="ARBA" id="ARBA00023125"/>
    </source>
</evidence>
<keyword evidence="6" id="KW-1185">Reference proteome</keyword>
<feature type="domain" description="HTH marR-type" evidence="4">
    <location>
        <begin position="1"/>
        <end position="133"/>
    </location>
</feature>
<dbReference type="PANTHER" id="PTHR42756">
    <property type="entry name" value="TRANSCRIPTIONAL REGULATOR, MARR"/>
    <property type="match status" value="1"/>
</dbReference>
<dbReference type="Gene3D" id="1.10.10.10">
    <property type="entry name" value="Winged helix-like DNA-binding domain superfamily/Winged helix DNA-binding domain"/>
    <property type="match status" value="1"/>
</dbReference>
<gene>
    <name evidence="5" type="ORF">BU112_14400</name>
</gene>
<dbReference type="Proteomes" id="UP000286317">
    <property type="component" value="Unassembled WGS sequence"/>
</dbReference>
<protein>
    <submittedName>
        <fullName evidence="5">MarR family transcriptional regulator</fullName>
    </submittedName>
</protein>
<keyword evidence="3" id="KW-0804">Transcription</keyword>
<reference evidence="5 6" key="1">
    <citation type="journal article" date="2016" name="Front. Microbiol.">
        <title>Comprehensive Phylogenetic Analysis of Bovine Non-aureus Staphylococci Species Based on Whole-Genome Sequencing.</title>
        <authorList>
            <person name="Naushad S."/>
            <person name="Barkema H.W."/>
            <person name="Luby C."/>
            <person name="Condas L.A."/>
            <person name="Nobrega D.B."/>
            <person name="Carson D.A."/>
            <person name="De Buck J."/>
        </authorList>
    </citation>
    <scope>NUCLEOTIDE SEQUENCE [LARGE SCALE GENOMIC DNA]</scope>
    <source>
        <strain evidence="5 6">SNUC 4554</strain>
    </source>
</reference>
<dbReference type="SMART" id="SM00347">
    <property type="entry name" value="HTH_MARR"/>
    <property type="match status" value="1"/>
</dbReference>
<keyword evidence="1" id="KW-0805">Transcription regulation</keyword>
<dbReference type="InterPro" id="IPR036388">
    <property type="entry name" value="WH-like_DNA-bd_sf"/>
</dbReference>
<dbReference type="PROSITE" id="PS50995">
    <property type="entry name" value="HTH_MARR_2"/>
    <property type="match status" value="1"/>
</dbReference>
<evidence type="ECO:0000256" key="1">
    <source>
        <dbReference type="ARBA" id="ARBA00023015"/>
    </source>
</evidence>
<dbReference type="RefSeq" id="WP_119585421.1">
    <property type="nucleotide sequence ID" value="NZ_JBOIMP010000007.1"/>
</dbReference>
<dbReference type="InterPro" id="IPR036390">
    <property type="entry name" value="WH_DNA-bd_sf"/>
</dbReference>
<name>A0A418IBN0_9STAP</name>
<evidence type="ECO:0000259" key="4">
    <source>
        <dbReference type="PROSITE" id="PS50995"/>
    </source>
</evidence>
<evidence type="ECO:0000256" key="3">
    <source>
        <dbReference type="ARBA" id="ARBA00023163"/>
    </source>
</evidence>
<dbReference type="GO" id="GO:0003677">
    <property type="term" value="F:DNA binding"/>
    <property type="evidence" value="ECO:0007669"/>
    <property type="project" value="UniProtKB-KW"/>
</dbReference>
<dbReference type="OrthoDB" id="6462103at2"/>
<dbReference type="AlphaFoldDB" id="A0A418IBN0"/>
<accession>A0A418IBN0</accession>